<evidence type="ECO:0000313" key="2">
    <source>
        <dbReference type="EMBL" id="NKX51387.1"/>
    </source>
</evidence>
<feature type="signal peptide" evidence="1">
    <location>
        <begin position="1"/>
        <end position="30"/>
    </location>
</feature>
<organism evidence="2 3">
    <name type="scientific">Arthrobacter deserti</name>
    <dbReference type="NCBI Taxonomy" id="1742687"/>
    <lineage>
        <taxon>Bacteria</taxon>
        <taxon>Bacillati</taxon>
        <taxon>Actinomycetota</taxon>
        <taxon>Actinomycetes</taxon>
        <taxon>Micrococcales</taxon>
        <taxon>Micrococcaceae</taxon>
        <taxon>Arthrobacter</taxon>
    </lineage>
</organism>
<proteinExistence type="predicted"/>
<gene>
    <name evidence="2" type="ORF">HER39_12575</name>
</gene>
<dbReference type="InterPro" id="IPR025584">
    <property type="entry name" value="Cthe_2159"/>
</dbReference>
<reference evidence="2 3" key="1">
    <citation type="submission" date="2020-04" db="EMBL/GenBank/DDBJ databases">
        <authorList>
            <person name="Liu S."/>
        </authorList>
    </citation>
    <scope>NUCLEOTIDE SEQUENCE [LARGE SCALE GENOMIC DNA]</scope>
    <source>
        <strain evidence="2 3">CGMCC 1.15091</strain>
    </source>
</reference>
<dbReference type="EMBL" id="JAAZSR010000219">
    <property type="protein sequence ID" value="NKX51387.1"/>
    <property type="molecule type" value="Genomic_DNA"/>
</dbReference>
<keyword evidence="1" id="KW-0732">Signal</keyword>
<protein>
    <submittedName>
        <fullName evidence="2">Carbohydrate-binding domain-containing protein</fullName>
    </submittedName>
</protein>
<keyword evidence="3" id="KW-1185">Reference proteome</keyword>
<evidence type="ECO:0000313" key="3">
    <source>
        <dbReference type="Proteomes" id="UP000523795"/>
    </source>
</evidence>
<comment type="caution">
    <text evidence="2">The sequence shown here is derived from an EMBL/GenBank/DDBJ whole genome shotgun (WGS) entry which is preliminary data.</text>
</comment>
<evidence type="ECO:0000256" key="1">
    <source>
        <dbReference type="SAM" id="SignalP"/>
    </source>
</evidence>
<dbReference type="Pfam" id="PF14262">
    <property type="entry name" value="Cthe_2159"/>
    <property type="match status" value="1"/>
</dbReference>
<accession>A0ABX1JPZ0</accession>
<feature type="non-terminal residue" evidence="2">
    <location>
        <position position="260"/>
    </location>
</feature>
<sequence>MTFPSQIGRITSVAALALALALSGCSARQAAVPATPSGQVTPSGTAAATADGTGTAAVSAELAASIAAETHFDEDDLAWDAADGTRVSLAGGSSSAEGTDASAVAVDGNTITIGAAGTYRLSGSLADGQVVVAAGEEDVVRIVLVGAAITSGTGAPFAGQSANEVLVYLDDGTASTLTDAKAYADGSEDAPSAALYSMADLTIAGPGELAVTGNYADGIASKAGLVLASGTVTVDPADDGIKGKDYLALLDGDWLVTAGG</sequence>
<feature type="chain" id="PRO_5047425879" evidence="1">
    <location>
        <begin position="31"/>
        <end position="260"/>
    </location>
</feature>
<name>A0ABX1JPZ0_9MICC</name>
<dbReference type="Proteomes" id="UP000523795">
    <property type="component" value="Unassembled WGS sequence"/>
</dbReference>